<keyword evidence="10" id="KW-1185">Reference proteome</keyword>
<comment type="catalytic activity">
    <reaction evidence="1">
        <text>Endohydrolysis of (1-&gt;4)-beta-D-glucosidic linkages in cellulose, lichenin and cereal beta-D-glucans.</text>
        <dbReference type="EC" id="3.2.1.4"/>
    </reaction>
</comment>
<keyword evidence="4 9" id="KW-0378">Hydrolase</keyword>
<dbReference type="Proteomes" id="UP000450676">
    <property type="component" value="Unassembled WGS sequence"/>
</dbReference>
<evidence type="ECO:0000256" key="5">
    <source>
        <dbReference type="ARBA" id="ARBA00023001"/>
    </source>
</evidence>
<evidence type="ECO:0000256" key="3">
    <source>
        <dbReference type="ARBA" id="ARBA00012601"/>
    </source>
</evidence>
<feature type="chain" id="PRO_5030681584" description="cellulase" evidence="8">
    <location>
        <begin position="21"/>
        <end position="422"/>
    </location>
</feature>
<evidence type="ECO:0000313" key="9">
    <source>
        <dbReference type="EMBL" id="MYN08623.1"/>
    </source>
</evidence>
<evidence type="ECO:0000256" key="1">
    <source>
        <dbReference type="ARBA" id="ARBA00000966"/>
    </source>
</evidence>
<comment type="similarity">
    <text evidence="2">Belongs to the glycosyl hydrolase 8 (cellulase D) family.</text>
</comment>
<dbReference type="InterPro" id="IPR012341">
    <property type="entry name" value="6hp_glycosidase-like_sf"/>
</dbReference>
<gene>
    <name evidence="9" type="ORF">GTP77_14890</name>
</gene>
<dbReference type="EMBL" id="WWCU01000015">
    <property type="protein sequence ID" value="MYN08623.1"/>
    <property type="molecule type" value="Genomic_DNA"/>
</dbReference>
<dbReference type="GO" id="GO:0030245">
    <property type="term" value="P:cellulose catabolic process"/>
    <property type="evidence" value="ECO:0007669"/>
    <property type="project" value="UniProtKB-KW"/>
</dbReference>
<dbReference type="InterPro" id="IPR008928">
    <property type="entry name" value="6-hairpin_glycosidase_sf"/>
</dbReference>
<accession>A0A7X4KMY0</accession>
<comment type="caution">
    <text evidence="9">The sequence shown here is derived from an EMBL/GenBank/DDBJ whole genome shotgun (WGS) entry which is preliminary data.</text>
</comment>
<name>A0A7X4KMY0_9BURK</name>
<keyword evidence="7" id="KW-0624">Polysaccharide degradation</keyword>
<dbReference type="InterPro" id="IPR002037">
    <property type="entry name" value="Glyco_hydro_8"/>
</dbReference>
<evidence type="ECO:0000256" key="8">
    <source>
        <dbReference type="SAM" id="SignalP"/>
    </source>
</evidence>
<proteinExistence type="inferred from homology"/>
<dbReference type="SUPFAM" id="SSF48208">
    <property type="entry name" value="Six-hairpin glycosidases"/>
    <property type="match status" value="1"/>
</dbReference>
<keyword evidence="6" id="KW-0326">Glycosidase</keyword>
<dbReference type="Pfam" id="PF01270">
    <property type="entry name" value="Glyco_hydro_8"/>
    <property type="match status" value="1"/>
</dbReference>
<dbReference type="Gene3D" id="1.50.10.10">
    <property type="match status" value="1"/>
</dbReference>
<keyword evidence="7" id="KW-0119">Carbohydrate metabolism</keyword>
<keyword evidence="5" id="KW-0136">Cellulose degradation</keyword>
<dbReference type="AlphaFoldDB" id="A0A7X4KMY0"/>
<sequence>MKAIPAVLFSLLTWTAGAGAQPATPPPIAASAPSAISGHYRNVFREWRPELTEQAVNARLDEYWRSLFEGGEDSRVYYPAPATANGPSAYILDVGNQDVRSEGMSYGMMIAVQMNKKSAFDALWNWAATHMRYESGPRRGYFRWQCKTTGCDQDAVPASDGEEYMATALLMAAGRWGDGQGIYNYSAQANAILDAMLHKEDMNGGVVDGARSMFSPKHQQVVFVPVGDAADFSDPSYHLPAFYELWARRAAGWQGGQERDRKQWARIAETSRRYFEISSHPKTALTPDYAEFDGRPRHLEGHGDFRYDAFRTAANWSVDQAWWGKNPSASVLSGRLLDFFSRQDQVPYPSLYSVDGTVIDREGSPGLISCNAVATLALNGPAPSRFIADLWELKPPTGKWRYYNGLLQFLGMLHVSGNFKAY</sequence>
<evidence type="ECO:0000256" key="6">
    <source>
        <dbReference type="ARBA" id="ARBA00023295"/>
    </source>
</evidence>
<evidence type="ECO:0000256" key="4">
    <source>
        <dbReference type="ARBA" id="ARBA00022801"/>
    </source>
</evidence>
<keyword evidence="8" id="KW-0732">Signal</keyword>
<feature type="signal peptide" evidence="8">
    <location>
        <begin position="1"/>
        <end position="20"/>
    </location>
</feature>
<evidence type="ECO:0000313" key="10">
    <source>
        <dbReference type="Proteomes" id="UP000450676"/>
    </source>
</evidence>
<reference evidence="9 10" key="1">
    <citation type="submission" date="2019-12" db="EMBL/GenBank/DDBJ databases">
        <title>Novel species isolated from a subtropical stream in China.</title>
        <authorList>
            <person name="Lu H."/>
        </authorList>
    </citation>
    <scope>NUCLEOTIDE SEQUENCE [LARGE SCALE GENOMIC DNA]</scope>
    <source>
        <strain evidence="9 10">FT127W</strain>
    </source>
</reference>
<dbReference type="PRINTS" id="PR00735">
    <property type="entry name" value="GLHYDRLASE8"/>
</dbReference>
<evidence type="ECO:0000256" key="2">
    <source>
        <dbReference type="ARBA" id="ARBA00009209"/>
    </source>
</evidence>
<protein>
    <recommendedName>
        <fullName evidence="3">cellulase</fullName>
        <ecNumber evidence="3">3.2.1.4</ecNumber>
    </recommendedName>
</protein>
<evidence type="ECO:0000256" key="7">
    <source>
        <dbReference type="ARBA" id="ARBA00023326"/>
    </source>
</evidence>
<dbReference type="RefSeq" id="WP_161072939.1">
    <property type="nucleotide sequence ID" value="NZ_WWCU01000015.1"/>
</dbReference>
<organism evidence="9 10">
    <name type="scientific">Pseudoduganella aquatica</name>
    <dbReference type="NCBI Taxonomy" id="2660641"/>
    <lineage>
        <taxon>Bacteria</taxon>
        <taxon>Pseudomonadati</taxon>
        <taxon>Pseudomonadota</taxon>
        <taxon>Betaproteobacteria</taxon>
        <taxon>Burkholderiales</taxon>
        <taxon>Oxalobacteraceae</taxon>
        <taxon>Telluria group</taxon>
        <taxon>Pseudoduganella</taxon>
    </lineage>
</organism>
<dbReference type="GO" id="GO:0008810">
    <property type="term" value="F:cellulase activity"/>
    <property type="evidence" value="ECO:0007669"/>
    <property type="project" value="UniProtKB-EC"/>
</dbReference>
<dbReference type="EC" id="3.2.1.4" evidence="3"/>